<gene>
    <name evidence="4" type="ORF">MAPG_05945</name>
</gene>
<evidence type="ECO:0000313" key="4">
    <source>
        <dbReference type="EMBL" id="KLU86938.1"/>
    </source>
</evidence>
<name>A0A0H2TSR1_MAGP6</name>
<evidence type="ECO:0008006" key="5">
    <source>
        <dbReference type="Google" id="ProtNLM"/>
    </source>
</evidence>
<dbReference type="OrthoDB" id="4948765at2759"/>
<dbReference type="PROSITE" id="PS00354">
    <property type="entry name" value="HMGI_Y"/>
    <property type="match status" value="1"/>
</dbReference>
<feature type="compositionally biased region" description="Polar residues" evidence="3">
    <location>
        <begin position="414"/>
        <end position="428"/>
    </location>
</feature>
<organism evidence="4">
    <name type="scientific">Magnaporthiopsis poae (strain ATCC 64411 / 73-15)</name>
    <name type="common">Kentucky bluegrass fungus</name>
    <name type="synonym">Magnaporthe poae</name>
    <dbReference type="NCBI Taxonomy" id="644358"/>
    <lineage>
        <taxon>Eukaryota</taxon>
        <taxon>Fungi</taxon>
        <taxon>Dikarya</taxon>
        <taxon>Ascomycota</taxon>
        <taxon>Pezizomycotina</taxon>
        <taxon>Sordariomycetes</taxon>
        <taxon>Sordariomycetidae</taxon>
        <taxon>Magnaporthales</taxon>
        <taxon>Magnaporthaceae</taxon>
        <taxon>Magnaporthiopsis</taxon>
    </lineage>
</organism>
<feature type="region of interest" description="Disordered" evidence="3">
    <location>
        <begin position="1"/>
        <end position="128"/>
    </location>
</feature>
<keyword evidence="2" id="KW-0539">Nucleus</keyword>
<accession>A0A0H2TSR1</accession>
<protein>
    <recommendedName>
        <fullName evidence="5">Reverse transcriptase Ty1/copia-type domain-containing protein</fullName>
    </recommendedName>
</protein>
<evidence type="ECO:0000256" key="1">
    <source>
        <dbReference type="ARBA" id="ARBA00004123"/>
    </source>
</evidence>
<dbReference type="GO" id="GO:0005634">
    <property type="term" value="C:nucleus"/>
    <property type="evidence" value="ECO:0007669"/>
    <property type="project" value="UniProtKB-SubCell"/>
</dbReference>
<feature type="non-terminal residue" evidence="4">
    <location>
        <position position="1"/>
    </location>
</feature>
<evidence type="ECO:0000256" key="2">
    <source>
        <dbReference type="ARBA" id="ARBA00023242"/>
    </source>
</evidence>
<feature type="non-terminal residue" evidence="4">
    <location>
        <position position="476"/>
    </location>
</feature>
<feature type="region of interest" description="Disordered" evidence="3">
    <location>
        <begin position="409"/>
        <end position="428"/>
    </location>
</feature>
<dbReference type="VEuPathDB" id="FungiDB:MAPG_05945"/>
<proteinExistence type="predicted"/>
<feature type="region of interest" description="Disordered" evidence="3">
    <location>
        <begin position="457"/>
        <end position="476"/>
    </location>
</feature>
<sequence length="476" mass="53050">PGPFPPTGNQIPPNIPSEPLTTAGKGRRTKDIPPTQAKPYHEKEKVEGGATCDSGNEPEEKHTTLATGQPLARRSPQQDKEKAGTPSTPPARPSQLSDFTIPIRTEGPDAPEPSAAPKRGRGRPRKDAPALAYLTNKEKSDYELAQMLRADGKITTPGAPFEESDKTEIDNLIAQGTIQIIKWDTRAHQHLRLWNTRLVREVKGKTTTKPYEKSRLVVQGYGDKEKEKLLTQAPTIQRMSQRLLLALGPTLIGSYGATGELRDITQAYPQAKDKLSRTIIAQLPKEIRGQYPDGSILWIQGPLYGVAESGTYWWKTYYSHHRQALGMVPSSYDPCLLYTTTGPNKFGITGMQTDDTLSFATQAFSQLEERKLHEAKFRAKAKTSLSHGHPLEFNGCKIQLQGENITIEQRDNSHNSNRSIQKPQTRHNSMWPNAHEAHMWLHLPARSRVRPVIAAQANTHPERTSTAEQRLNGKKT</sequence>
<comment type="subcellular location">
    <subcellularLocation>
        <location evidence="1">Nucleus</location>
    </subcellularLocation>
</comment>
<reference evidence="4" key="2">
    <citation type="submission" date="2011-03" db="EMBL/GenBank/DDBJ databases">
        <title>Annotation of Magnaporthe poae ATCC 64411.</title>
        <authorList>
            <person name="Ma L.-J."/>
            <person name="Dead R."/>
            <person name="Young S.K."/>
            <person name="Zeng Q."/>
            <person name="Gargeya S."/>
            <person name="Fitzgerald M."/>
            <person name="Haas B."/>
            <person name="Abouelleil A."/>
            <person name="Alvarado L."/>
            <person name="Arachchi H.M."/>
            <person name="Berlin A."/>
            <person name="Brown A."/>
            <person name="Chapman S.B."/>
            <person name="Chen Z."/>
            <person name="Dunbar C."/>
            <person name="Freedman E."/>
            <person name="Gearin G."/>
            <person name="Gellesch M."/>
            <person name="Goldberg J."/>
            <person name="Griggs A."/>
            <person name="Gujja S."/>
            <person name="Heiman D."/>
            <person name="Howarth C."/>
            <person name="Larson L."/>
            <person name="Lui A."/>
            <person name="MacDonald P.J.P."/>
            <person name="Mehta T."/>
            <person name="Montmayeur A."/>
            <person name="Murphy C."/>
            <person name="Neiman D."/>
            <person name="Pearson M."/>
            <person name="Priest M."/>
            <person name="Roberts A."/>
            <person name="Saif S."/>
            <person name="Shea T."/>
            <person name="Shenoy N."/>
            <person name="Sisk P."/>
            <person name="Stolte C."/>
            <person name="Sykes S."/>
            <person name="Yandava C."/>
            <person name="Wortman J."/>
            <person name="Nusbaum C."/>
            <person name="Birren B."/>
        </authorList>
    </citation>
    <scope>NUCLEOTIDE SEQUENCE</scope>
    <source>
        <strain evidence="4">ATCC 64411</strain>
    </source>
</reference>
<dbReference type="EMBL" id="GL876970">
    <property type="protein sequence ID" value="KLU86938.1"/>
    <property type="molecule type" value="Genomic_DNA"/>
</dbReference>
<dbReference type="InterPro" id="IPR000637">
    <property type="entry name" value="HMGI/Y_DNA-bd_CS"/>
</dbReference>
<evidence type="ECO:0000256" key="3">
    <source>
        <dbReference type="SAM" id="MobiDB-lite"/>
    </source>
</evidence>
<dbReference type="GO" id="GO:0006355">
    <property type="term" value="P:regulation of DNA-templated transcription"/>
    <property type="evidence" value="ECO:0007669"/>
    <property type="project" value="InterPro"/>
</dbReference>
<dbReference type="AlphaFoldDB" id="A0A0H2TSR1"/>
<reference evidence="4" key="1">
    <citation type="submission" date="2010-05" db="EMBL/GenBank/DDBJ databases">
        <title>The Genome Sequence of Magnaporthe poae strain ATCC 64411.</title>
        <authorList>
            <consortium name="The Broad Institute Genome Sequencing Platform"/>
            <consortium name="Broad Institute Genome Sequencing Center for Infectious Disease"/>
            <person name="Ma L.-J."/>
            <person name="Dead R."/>
            <person name="Young S."/>
            <person name="Zeng Q."/>
            <person name="Koehrsen M."/>
            <person name="Alvarado L."/>
            <person name="Berlin A."/>
            <person name="Chapman S.B."/>
            <person name="Chen Z."/>
            <person name="Freedman E."/>
            <person name="Gellesch M."/>
            <person name="Goldberg J."/>
            <person name="Griggs A."/>
            <person name="Gujja S."/>
            <person name="Heilman E.R."/>
            <person name="Heiman D."/>
            <person name="Hepburn T."/>
            <person name="Howarth C."/>
            <person name="Jen D."/>
            <person name="Larson L."/>
            <person name="Mehta T."/>
            <person name="Neiman D."/>
            <person name="Pearson M."/>
            <person name="Roberts A."/>
            <person name="Saif S."/>
            <person name="Shea T."/>
            <person name="Shenoy N."/>
            <person name="Sisk P."/>
            <person name="Stolte C."/>
            <person name="Sykes S."/>
            <person name="Walk T."/>
            <person name="White J."/>
            <person name="Yandava C."/>
            <person name="Haas B."/>
            <person name="Nusbaum C."/>
            <person name="Birren B."/>
        </authorList>
    </citation>
    <scope>NUCLEOTIDE SEQUENCE</scope>
    <source>
        <strain evidence="4">ATCC 64411</strain>
    </source>
</reference>